<accession>C0GCJ9</accession>
<evidence type="ECO:0000256" key="2">
    <source>
        <dbReference type="ARBA" id="ARBA00023125"/>
    </source>
</evidence>
<sequence>MDGYEKRTQQKKEAILAAARELFFANGPSATSIAEIADMANVSQVTIYNYFGSKDRLVHLVMEQYMQEKLAEMEELVARDIPFPEKIEKLLFAKKESAKEIEDRGFLQFISMEDPELREMLDEFTQSKTLPAVLRLIKQGQEQGYVNPGISAKGVLLFIEGARATMERPGFFDEDNEKLRREIAELVFYGLLGKGNH</sequence>
<dbReference type="GO" id="GO:0045892">
    <property type="term" value="P:negative regulation of DNA-templated transcription"/>
    <property type="evidence" value="ECO:0007669"/>
    <property type="project" value="UniProtKB-ARBA"/>
</dbReference>
<dbReference type="RefSeq" id="WP_008514008.1">
    <property type="nucleotide sequence ID" value="NZ_ACJM01000001.1"/>
</dbReference>
<dbReference type="EMBL" id="ACJM01000001">
    <property type="protein sequence ID" value="EEG78934.1"/>
    <property type="molecule type" value="Genomic_DNA"/>
</dbReference>
<feature type="domain" description="HTH tetR-type" evidence="5">
    <location>
        <begin position="9"/>
        <end position="69"/>
    </location>
</feature>
<dbReference type="GO" id="GO:0003677">
    <property type="term" value="F:DNA binding"/>
    <property type="evidence" value="ECO:0007669"/>
    <property type="project" value="UniProtKB-UniRule"/>
</dbReference>
<evidence type="ECO:0000256" key="4">
    <source>
        <dbReference type="PROSITE-ProRule" id="PRU00335"/>
    </source>
</evidence>
<dbReference type="STRING" id="555088.DealDRAFT_0208"/>
<dbReference type="eggNOG" id="COG1309">
    <property type="taxonomic scope" value="Bacteria"/>
</dbReference>
<gene>
    <name evidence="6" type="ORF">DealDRAFT_0208</name>
</gene>
<evidence type="ECO:0000256" key="3">
    <source>
        <dbReference type="ARBA" id="ARBA00023163"/>
    </source>
</evidence>
<dbReference type="AlphaFoldDB" id="C0GCJ9"/>
<evidence type="ECO:0000259" key="5">
    <source>
        <dbReference type="PROSITE" id="PS50977"/>
    </source>
</evidence>
<evidence type="ECO:0000256" key="1">
    <source>
        <dbReference type="ARBA" id="ARBA00023015"/>
    </source>
</evidence>
<reference evidence="6 7" key="1">
    <citation type="submission" date="2009-02" db="EMBL/GenBank/DDBJ databases">
        <title>Sequencing of the draft genome and assembly of Dethiobacter alkaliphilus AHT 1.</title>
        <authorList>
            <consortium name="US DOE Joint Genome Institute (JGI-PGF)"/>
            <person name="Lucas S."/>
            <person name="Copeland A."/>
            <person name="Lapidus A."/>
            <person name="Glavina del Rio T."/>
            <person name="Dalin E."/>
            <person name="Tice H."/>
            <person name="Bruce D."/>
            <person name="Goodwin L."/>
            <person name="Pitluck S."/>
            <person name="Larimer F."/>
            <person name="Land M.L."/>
            <person name="Hauser L."/>
            <person name="Muyzer G."/>
        </authorList>
    </citation>
    <scope>NUCLEOTIDE SEQUENCE [LARGE SCALE GENOMIC DNA]</scope>
    <source>
        <strain evidence="6 7">AHT 1</strain>
    </source>
</reference>
<feature type="DNA-binding region" description="H-T-H motif" evidence="4">
    <location>
        <begin position="32"/>
        <end position="51"/>
    </location>
</feature>
<dbReference type="InterPro" id="IPR009057">
    <property type="entry name" value="Homeodomain-like_sf"/>
</dbReference>
<keyword evidence="3" id="KW-0804">Transcription</keyword>
<dbReference type="PANTHER" id="PTHR30055:SF222">
    <property type="entry name" value="REGULATORY PROTEIN"/>
    <property type="match status" value="1"/>
</dbReference>
<evidence type="ECO:0000313" key="6">
    <source>
        <dbReference type="EMBL" id="EEG78934.1"/>
    </source>
</evidence>
<dbReference type="InterPro" id="IPR050109">
    <property type="entry name" value="HTH-type_TetR-like_transc_reg"/>
</dbReference>
<protein>
    <submittedName>
        <fullName evidence="6">Transcriptional regulator, TetR family</fullName>
    </submittedName>
</protein>
<dbReference type="OrthoDB" id="113732at2"/>
<evidence type="ECO:0000313" key="7">
    <source>
        <dbReference type="Proteomes" id="UP000006443"/>
    </source>
</evidence>
<keyword evidence="7" id="KW-1185">Reference proteome</keyword>
<dbReference type="SUPFAM" id="SSF46689">
    <property type="entry name" value="Homeodomain-like"/>
    <property type="match status" value="1"/>
</dbReference>
<dbReference type="PROSITE" id="PS50977">
    <property type="entry name" value="HTH_TETR_2"/>
    <property type="match status" value="1"/>
</dbReference>
<dbReference type="PRINTS" id="PR00455">
    <property type="entry name" value="HTHTETR"/>
</dbReference>
<dbReference type="Proteomes" id="UP000006443">
    <property type="component" value="Unassembled WGS sequence"/>
</dbReference>
<dbReference type="Gene3D" id="1.10.357.10">
    <property type="entry name" value="Tetracycline Repressor, domain 2"/>
    <property type="match status" value="1"/>
</dbReference>
<dbReference type="FunFam" id="1.10.10.60:FF:000141">
    <property type="entry name" value="TetR family transcriptional regulator"/>
    <property type="match status" value="1"/>
</dbReference>
<dbReference type="InterPro" id="IPR001647">
    <property type="entry name" value="HTH_TetR"/>
</dbReference>
<comment type="caution">
    <text evidence="6">The sequence shown here is derived from an EMBL/GenBank/DDBJ whole genome shotgun (WGS) entry which is preliminary data.</text>
</comment>
<keyword evidence="2 4" id="KW-0238">DNA-binding</keyword>
<proteinExistence type="predicted"/>
<name>C0GCJ9_DETAL</name>
<keyword evidence="1" id="KW-0805">Transcription regulation</keyword>
<dbReference type="Pfam" id="PF00440">
    <property type="entry name" value="TetR_N"/>
    <property type="match status" value="1"/>
</dbReference>
<dbReference type="PANTHER" id="PTHR30055">
    <property type="entry name" value="HTH-TYPE TRANSCRIPTIONAL REGULATOR RUTR"/>
    <property type="match status" value="1"/>
</dbReference>
<organism evidence="6 7">
    <name type="scientific">Dethiobacter alkaliphilus AHT 1</name>
    <dbReference type="NCBI Taxonomy" id="555088"/>
    <lineage>
        <taxon>Bacteria</taxon>
        <taxon>Bacillati</taxon>
        <taxon>Bacillota</taxon>
        <taxon>Dethiobacteria</taxon>
        <taxon>Dethiobacterales</taxon>
        <taxon>Dethiobacteraceae</taxon>
        <taxon>Dethiobacter</taxon>
    </lineage>
</organism>